<evidence type="ECO:0000256" key="1">
    <source>
        <dbReference type="ARBA" id="ARBA00004123"/>
    </source>
</evidence>
<dbReference type="GO" id="GO:0005657">
    <property type="term" value="C:replication fork"/>
    <property type="evidence" value="ECO:0007669"/>
    <property type="project" value="TreeGrafter"/>
</dbReference>
<keyword evidence="15" id="KW-1185">Reference proteome</keyword>
<dbReference type="FunFam" id="3.40.50.300:FF:001318">
    <property type="entry name" value="DNA repair protein RAD51"/>
    <property type="match status" value="1"/>
</dbReference>
<reference evidence="16" key="3">
    <citation type="journal article" date="2020" name="Curr. Biol.">
        <title>Chromatin organization in early land plants reveals an ancestral association between H3K27me3, transposons, and constitutive heterochromatin.</title>
        <authorList>
            <person name="Montgomery S.A."/>
            <person name="Tanizawa Y."/>
            <person name="Galik B."/>
            <person name="Wang N."/>
            <person name="Ito T."/>
            <person name="Mochizuki T."/>
            <person name="Akimcheva S."/>
            <person name="Bowman J.L."/>
            <person name="Cognat V."/>
            <person name="Marechal-Drouard L."/>
            <person name="Ekker H."/>
            <person name="Hong S.F."/>
            <person name="Kohchi T."/>
            <person name="Lin S.S."/>
            <person name="Liu L.D."/>
            <person name="Nakamura Y."/>
            <person name="Valeeva L.R."/>
            <person name="Shakirov E.V."/>
            <person name="Shippen D.E."/>
            <person name="Wei W.L."/>
            <person name="Yagura M."/>
            <person name="Yamaoka S."/>
            <person name="Yamato K.T."/>
            <person name="Liu C."/>
            <person name="Berger F."/>
        </authorList>
    </citation>
    <scope>NUCLEOTIDE SEQUENCE [LARGE SCALE GENOMIC DNA]</scope>
    <source>
        <strain evidence="16">Tak-1</strain>
    </source>
</reference>
<evidence type="ECO:0000256" key="8">
    <source>
        <dbReference type="ARBA" id="ARBA00023204"/>
    </source>
</evidence>
<dbReference type="GO" id="GO:0007131">
    <property type="term" value="P:reciprocal meiotic recombination"/>
    <property type="evidence" value="ECO:0007669"/>
    <property type="project" value="TreeGrafter"/>
</dbReference>
<evidence type="ECO:0000313" key="16">
    <source>
        <dbReference type="Proteomes" id="UP001162541"/>
    </source>
</evidence>
<protein>
    <recommendedName>
        <fullName evidence="10">DNA repair protein RAD51 homolog 3</fullName>
    </recommendedName>
</protein>
<comment type="similarity">
    <text evidence="2">Belongs to the RecA family. RAD51 subfamily.</text>
</comment>
<dbReference type="InterPro" id="IPR052093">
    <property type="entry name" value="HR_Repair_Mediator"/>
</dbReference>
<evidence type="ECO:0000256" key="9">
    <source>
        <dbReference type="ARBA" id="ARBA00023242"/>
    </source>
</evidence>
<dbReference type="GO" id="GO:0005524">
    <property type="term" value="F:ATP binding"/>
    <property type="evidence" value="ECO:0007669"/>
    <property type="project" value="UniProtKB-KW"/>
</dbReference>
<dbReference type="PROSITE" id="PS50162">
    <property type="entry name" value="RECA_2"/>
    <property type="match status" value="1"/>
</dbReference>
<evidence type="ECO:0000256" key="6">
    <source>
        <dbReference type="ARBA" id="ARBA00023125"/>
    </source>
</evidence>
<reference evidence="14 15" key="1">
    <citation type="submission" date="2016-03" db="EMBL/GenBank/DDBJ databases">
        <title>Mechanisms controlling the formation of the plant cell surface in tip-growing cells are functionally conserved among land plants.</title>
        <authorList>
            <person name="Honkanen S."/>
            <person name="Jones V.A."/>
            <person name="Morieri G."/>
            <person name="Champion C."/>
            <person name="Hetherington A.J."/>
            <person name="Kelly S."/>
            <person name="Saint-Marcoux D."/>
            <person name="Proust H."/>
            <person name="Prescott H."/>
            <person name="Dolan L."/>
        </authorList>
    </citation>
    <scope>NUCLEOTIDE SEQUENCE [LARGE SCALE GENOMIC DNA]</scope>
    <source>
        <strain evidence="15">cv. Tak-1 and cv. Tak-2</strain>
        <tissue evidence="14">Whole gametophyte</tissue>
    </source>
</reference>
<evidence type="ECO:0000256" key="4">
    <source>
        <dbReference type="ARBA" id="ARBA00022763"/>
    </source>
</evidence>
<evidence type="ECO:0000256" key="5">
    <source>
        <dbReference type="ARBA" id="ARBA00022840"/>
    </source>
</evidence>
<dbReference type="InterPro" id="IPR027417">
    <property type="entry name" value="P-loop_NTPase"/>
</dbReference>
<reference evidence="13" key="2">
    <citation type="journal article" date="2019" name="Curr. Biol.">
        <title>Chromatin organization in early land plants reveals an ancestral association between H3K27me3, transposons, and constitutive heterochromatin.</title>
        <authorList>
            <person name="Montgomery S.A."/>
            <person name="Tanizawa Y."/>
            <person name="Galik B."/>
            <person name="Wang N."/>
            <person name="Ito T."/>
            <person name="Mochizuki T."/>
            <person name="Akimcheva S."/>
            <person name="Bowman J."/>
            <person name="Cognat V."/>
            <person name="Drouard L."/>
            <person name="Ekker H."/>
            <person name="Houng S."/>
            <person name="Kohchi T."/>
            <person name="Lin S."/>
            <person name="Liu L.D."/>
            <person name="Nakamura Y."/>
            <person name="Valeeva L.R."/>
            <person name="Shakirov E.V."/>
            <person name="Shippen D.E."/>
            <person name="Wei W."/>
            <person name="Yagura M."/>
            <person name="Yamaoka S."/>
            <person name="Yamato K.T."/>
            <person name="Liu C."/>
            <person name="Berger F."/>
        </authorList>
    </citation>
    <scope>NUCLEOTIDE SEQUENCE [LARGE SCALE GENOMIC DNA]</scope>
    <source>
        <strain evidence="13">Tak-1</strain>
    </source>
</reference>
<dbReference type="EMBL" id="LVLJ01000960">
    <property type="protein sequence ID" value="OAE31809.1"/>
    <property type="molecule type" value="Genomic_DNA"/>
</dbReference>
<dbReference type="AlphaFoldDB" id="A0A176WFE6"/>
<name>A0A176WFE6_MARPO</name>
<evidence type="ECO:0000256" key="7">
    <source>
        <dbReference type="ARBA" id="ARBA00023172"/>
    </source>
</evidence>
<dbReference type="GO" id="GO:0008821">
    <property type="term" value="F:crossover junction DNA endonuclease activity"/>
    <property type="evidence" value="ECO:0007669"/>
    <property type="project" value="TreeGrafter"/>
</dbReference>
<evidence type="ECO:0000313" key="15">
    <source>
        <dbReference type="Proteomes" id="UP000077202"/>
    </source>
</evidence>
<evidence type="ECO:0000256" key="2">
    <source>
        <dbReference type="ARBA" id="ARBA00007095"/>
    </source>
</evidence>
<dbReference type="SUPFAM" id="SSF52540">
    <property type="entry name" value="P-loop containing nucleoside triphosphate hydrolases"/>
    <property type="match status" value="1"/>
</dbReference>
<keyword evidence="7" id="KW-0233">DNA recombination</keyword>
<sequence length="346" mass="38100">MEVVTLPLPPSLRSKLQAAGYSTIDSNVSPVELARDVCITHEEALGIIKLIPTSNVSPCGTGASSALDFCGQNAWDLFRHEKAKRRIITSCHDLDNILGGGICTKEVTEICGVPGVGKTQLGIQLAVNVQIPAELGGMGGHAIYIDTEGSFMVERAVQMIESSVVEIMRRAMLDPQVDMEALKSEVNVDKFLSQIYYFRIHDVSEQVAVINTLEKFMIEHGQVRLIVIDSVTFHFRQGFEDMALRTRLLSSLSLKLMALVQKHDLAIVLVNQVTNKITQEGSEVVPALGESWSHACTNRLILYWRDGQRFASLFKSPSLPTATAAYEVSAKGITDAFQTYKKAKYI</sequence>
<dbReference type="SMART" id="SM00382">
    <property type="entry name" value="AAA"/>
    <property type="match status" value="1"/>
</dbReference>
<evidence type="ECO:0000256" key="3">
    <source>
        <dbReference type="ARBA" id="ARBA00022741"/>
    </source>
</evidence>
<dbReference type="GO" id="GO:0000400">
    <property type="term" value="F:four-way junction DNA binding"/>
    <property type="evidence" value="ECO:0007669"/>
    <property type="project" value="TreeGrafter"/>
</dbReference>
<comment type="function">
    <text evidence="11">Involved in the homologous recombination repair (HRR) pathway of double-stranded DNA breaks arising during DNA replication or induced by DNA-damaging agents.</text>
</comment>
<dbReference type="PIRSF" id="PIRSF005856">
    <property type="entry name" value="Rad51"/>
    <property type="match status" value="1"/>
</dbReference>
<keyword evidence="3" id="KW-0547">Nucleotide-binding</keyword>
<dbReference type="InterPro" id="IPR016467">
    <property type="entry name" value="DNA_recomb/repair_RecA-like"/>
</dbReference>
<dbReference type="EMBL" id="AP019869">
    <property type="protein sequence ID" value="BBN07777.1"/>
    <property type="molecule type" value="Genomic_DNA"/>
</dbReference>
<comment type="subcellular location">
    <subcellularLocation>
        <location evidence="1">Nucleus</location>
    </subcellularLocation>
</comment>
<organism evidence="14 15">
    <name type="scientific">Marchantia polymorpha subsp. ruderalis</name>
    <dbReference type="NCBI Taxonomy" id="1480154"/>
    <lineage>
        <taxon>Eukaryota</taxon>
        <taxon>Viridiplantae</taxon>
        <taxon>Streptophyta</taxon>
        <taxon>Embryophyta</taxon>
        <taxon>Marchantiophyta</taxon>
        <taxon>Marchantiopsida</taxon>
        <taxon>Marchantiidae</taxon>
        <taxon>Marchantiales</taxon>
        <taxon>Marchantiaceae</taxon>
        <taxon>Marchantia</taxon>
    </lineage>
</organism>
<keyword evidence="6" id="KW-0238">DNA-binding</keyword>
<keyword evidence="9" id="KW-0539">Nucleus</keyword>
<dbReference type="GO" id="GO:0140664">
    <property type="term" value="F:ATP-dependent DNA damage sensor activity"/>
    <property type="evidence" value="ECO:0007669"/>
    <property type="project" value="InterPro"/>
</dbReference>
<dbReference type="GO" id="GO:0000707">
    <property type="term" value="P:meiotic DNA recombinase assembly"/>
    <property type="evidence" value="ECO:0007669"/>
    <property type="project" value="TreeGrafter"/>
</dbReference>
<dbReference type="Proteomes" id="UP001162541">
    <property type="component" value="Chromosome 4"/>
</dbReference>
<evidence type="ECO:0000256" key="10">
    <source>
        <dbReference type="ARBA" id="ARBA00040674"/>
    </source>
</evidence>
<evidence type="ECO:0000313" key="13">
    <source>
        <dbReference type="EMBL" id="BBN07777.1"/>
    </source>
</evidence>
<dbReference type="PANTHER" id="PTHR46239">
    <property type="entry name" value="DNA REPAIR PROTEIN RAD51 HOMOLOG 3 RAD51C"/>
    <property type="match status" value="1"/>
</dbReference>
<dbReference type="GO" id="GO:0033063">
    <property type="term" value="C:Rad51B-Rad51C-Rad51D-XRCC2 complex"/>
    <property type="evidence" value="ECO:0007669"/>
    <property type="project" value="TreeGrafter"/>
</dbReference>
<dbReference type="InterPro" id="IPR003593">
    <property type="entry name" value="AAA+_ATPase"/>
</dbReference>
<keyword evidence="8" id="KW-0234">DNA repair</keyword>
<dbReference type="Pfam" id="PF08423">
    <property type="entry name" value="Rad51"/>
    <property type="match status" value="1"/>
</dbReference>
<evidence type="ECO:0000259" key="12">
    <source>
        <dbReference type="PROSITE" id="PS50162"/>
    </source>
</evidence>
<keyword evidence="5" id="KW-0067">ATP-binding</keyword>
<dbReference type="GO" id="GO:0033065">
    <property type="term" value="C:Rad51C-XRCC3 complex"/>
    <property type="evidence" value="ECO:0007669"/>
    <property type="project" value="TreeGrafter"/>
</dbReference>
<dbReference type="CDD" id="cd19492">
    <property type="entry name" value="Rad51C"/>
    <property type="match status" value="1"/>
</dbReference>
<evidence type="ECO:0000313" key="14">
    <source>
        <dbReference type="EMBL" id="OAE31809.1"/>
    </source>
</evidence>
<dbReference type="Gene3D" id="3.40.50.300">
    <property type="entry name" value="P-loop containing nucleotide triphosphate hydrolases"/>
    <property type="match status" value="1"/>
</dbReference>
<evidence type="ECO:0000256" key="11">
    <source>
        <dbReference type="ARBA" id="ARBA00056000"/>
    </source>
</evidence>
<keyword evidence="4" id="KW-0227">DNA damage</keyword>
<dbReference type="Proteomes" id="UP000077202">
    <property type="component" value="Unassembled WGS sequence"/>
</dbReference>
<feature type="domain" description="RecA family profile 1" evidence="12">
    <location>
        <begin position="83"/>
        <end position="273"/>
    </location>
</feature>
<accession>A0A176WFE6</accession>
<gene>
    <name evidence="14" type="ORF">AXG93_1838s1190</name>
    <name evidence="13" type="ORF">Mp_4g06380</name>
</gene>
<dbReference type="InterPro" id="IPR020588">
    <property type="entry name" value="RecA_ATP-bd"/>
</dbReference>
<dbReference type="PANTHER" id="PTHR46239:SF1">
    <property type="entry name" value="DNA REPAIR PROTEIN RAD51 HOMOLOG 3"/>
    <property type="match status" value="1"/>
</dbReference>
<proteinExistence type="inferred from homology"/>
<dbReference type="InterPro" id="IPR013632">
    <property type="entry name" value="Rad51_C"/>
</dbReference>